<sequence length="88" mass="9760">MACHFKGILHLFPELASKLETENEIRPSAPHSPEAAACKAVQIRCEVKFSSPFSIESLLKRDCPSPRPPRPSPLSSVQVRAEQQPRPT</sequence>
<protein>
    <submittedName>
        <fullName evidence="2">Uncharacterized protein</fullName>
    </submittedName>
</protein>
<accession>A0AAD3N352</accession>
<reference evidence="2" key="1">
    <citation type="submission" date="2022-08" db="EMBL/GenBank/DDBJ databases">
        <title>Genome sequencing of akame (Lates japonicus).</title>
        <authorList>
            <person name="Hashiguchi Y."/>
            <person name="Takahashi H."/>
        </authorList>
    </citation>
    <scope>NUCLEOTIDE SEQUENCE</scope>
    <source>
        <strain evidence="2">Kochi</strain>
    </source>
</reference>
<proteinExistence type="predicted"/>
<evidence type="ECO:0000313" key="2">
    <source>
        <dbReference type="EMBL" id="GLD65833.1"/>
    </source>
</evidence>
<gene>
    <name evidence="2" type="ORF">AKAME5_001727600</name>
</gene>
<dbReference type="AlphaFoldDB" id="A0AAD3N352"/>
<organism evidence="2 3">
    <name type="scientific">Lates japonicus</name>
    <name type="common">Japanese lates</name>
    <dbReference type="NCBI Taxonomy" id="270547"/>
    <lineage>
        <taxon>Eukaryota</taxon>
        <taxon>Metazoa</taxon>
        <taxon>Chordata</taxon>
        <taxon>Craniata</taxon>
        <taxon>Vertebrata</taxon>
        <taxon>Euteleostomi</taxon>
        <taxon>Actinopterygii</taxon>
        <taxon>Neopterygii</taxon>
        <taxon>Teleostei</taxon>
        <taxon>Neoteleostei</taxon>
        <taxon>Acanthomorphata</taxon>
        <taxon>Carangaria</taxon>
        <taxon>Carangaria incertae sedis</taxon>
        <taxon>Centropomidae</taxon>
        <taxon>Lates</taxon>
    </lineage>
</organism>
<evidence type="ECO:0000256" key="1">
    <source>
        <dbReference type="SAM" id="MobiDB-lite"/>
    </source>
</evidence>
<keyword evidence="3" id="KW-1185">Reference proteome</keyword>
<dbReference type="Proteomes" id="UP001279410">
    <property type="component" value="Unassembled WGS sequence"/>
</dbReference>
<dbReference type="EMBL" id="BRZM01000084">
    <property type="protein sequence ID" value="GLD65833.1"/>
    <property type="molecule type" value="Genomic_DNA"/>
</dbReference>
<evidence type="ECO:0000313" key="3">
    <source>
        <dbReference type="Proteomes" id="UP001279410"/>
    </source>
</evidence>
<name>A0AAD3N352_LATJO</name>
<comment type="caution">
    <text evidence="2">The sequence shown here is derived from an EMBL/GenBank/DDBJ whole genome shotgun (WGS) entry which is preliminary data.</text>
</comment>
<feature type="region of interest" description="Disordered" evidence="1">
    <location>
        <begin position="60"/>
        <end position="88"/>
    </location>
</feature>